<dbReference type="EMBL" id="PKPP01016680">
    <property type="protein sequence ID" value="PWA37501.1"/>
    <property type="molecule type" value="Genomic_DNA"/>
</dbReference>
<dbReference type="Proteomes" id="UP000245207">
    <property type="component" value="Unassembled WGS sequence"/>
</dbReference>
<dbReference type="AlphaFoldDB" id="A0A2U1KLC5"/>
<gene>
    <name evidence="2" type="ORF">CTI12_AA589950</name>
</gene>
<evidence type="ECO:0000313" key="3">
    <source>
        <dbReference type="Proteomes" id="UP000245207"/>
    </source>
</evidence>
<protein>
    <submittedName>
        <fullName evidence="2">BTB/POZ-like protein</fullName>
    </submittedName>
</protein>
<proteinExistence type="predicted"/>
<accession>A0A2U1KLC5</accession>
<feature type="region of interest" description="Disordered" evidence="1">
    <location>
        <begin position="115"/>
        <end position="136"/>
    </location>
</feature>
<dbReference type="OrthoDB" id="1744205at2759"/>
<comment type="caution">
    <text evidence="2">The sequence shown here is derived from an EMBL/GenBank/DDBJ whole genome shotgun (WGS) entry which is preliminary data.</text>
</comment>
<dbReference type="STRING" id="35608.A0A2U1KLC5"/>
<organism evidence="2 3">
    <name type="scientific">Artemisia annua</name>
    <name type="common">Sweet wormwood</name>
    <dbReference type="NCBI Taxonomy" id="35608"/>
    <lineage>
        <taxon>Eukaryota</taxon>
        <taxon>Viridiplantae</taxon>
        <taxon>Streptophyta</taxon>
        <taxon>Embryophyta</taxon>
        <taxon>Tracheophyta</taxon>
        <taxon>Spermatophyta</taxon>
        <taxon>Magnoliopsida</taxon>
        <taxon>eudicotyledons</taxon>
        <taxon>Gunneridae</taxon>
        <taxon>Pentapetalae</taxon>
        <taxon>asterids</taxon>
        <taxon>campanulids</taxon>
        <taxon>Asterales</taxon>
        <taxon>Asteraceae</taxon>
        <taxon>Asteroideae</taxon>
        <taxon>Anthemideae</taxon>
        <taxon>Artemisiinae</taxon>
        <taxon>Artemisia</taxon>
    </lineage>
</organism>
<reference evidence="2 3" key="1">
    <citation type="journal article" date="2018" name="Mol. Plant">
        <title>The genome of Artemisia annua provides insight into the evolution of Asteraceae family and artemisinin biosynthesis.</title>
        <authorList>
            <person name="Shen Q."/>
            <person name="Zhang L."/>
            <person name="Liao Z."/>
            <person name="Wang S."/>
            <person name="Yan T."/>
            <person name="Shi P."/>
            <person name="Liu M."/>
            <person name="Fu X."/>
            <person name="Pan Q."/>
            <person name="Wang Y."/>
            <person name="Lv Z."/>
            <person name="Lu X."/>
            <person name="Zhang F."/>
            <person name="Jiang W."/>
            <person name="Ma Y."/>
            <person name="Chen M."/>
            <person name="Hao X."/>
            <person name="Li L."/>
            <person name="Tang Y."/>
            <person name="Lv G."/>
            <person name="Zhou Y."/>
            <person name="Sun X."/>
            <person name="Brodelius P.E."/>
            <person name="Rose J.K.C."/>
            <person name="Tang K."/>
        </authorList>
    </citation>
    <scope>NUCLEOTIDE SEQUENCE [LARGE SCALE GENOMIC DNA]</scope>
    <source>
        <strain evidence="3">cv. Huhao1</strain>
        <tissue evidence="2">Leaf</tissue>
    </source>
</reference>
<feature type="compositionally biased region" description="Polar residues" evidence="1">
    <location>
        <begin position="117"/>
        <end position="128"/>
    </location>
</feature>
<name>A0A2U1KLC5_ARTAN</name>
<evidence type="ECO:0000313" key="2">
    <source>
        <dbReference type="EMBL" id="PWA37501.1"/>
    </source>
</evidence>
<evidence type="ECO:0000256" key="1">
    <source>
        <dbReference type="SAM" id="MobiDB-lite"/>
    </source>
</evidence>
<keyword evidence="3" id="KW-1185">Reference proteome</keyword>
<sequence length="151" mass="17481">MNYEFRDCSSIDRLKQDETSLCRQVPEHRMAKQRWDATRCPFYEAKRHPTLVYPAGHGIAINSPSLYPFTFPYRSLKFSKEASLVMQSDGFEYLKEKFPRLQSELLKTVAGCEEDYSSSGGKSRSVCEQLSDGGDTTGRRLRQRTWIVEEH</sequence>